<comment type="caution">
    <text evidence="1">The sequence shown here is derived from an EMBL/GenBank/DDBJ whole genome shotgun (WGS) entry which is preliminary data.</text>
</comment>
<sequence length="87" mass="9319">MLIDPFSTSSVAPGFVVPIPTLLPDTEMGELLTVEFPVKTGTVPEVPLPVIVCATPVVQSIRLTPTPATVLHIAIDFLLLKPLTVFR</sequence>
<accession>A0A372IJH0</accession>
<evidence type="ECO:0000313" key="2">
    <source>
        <dbReference type="Proteomes" id="UP000264702"/>
    </source>
</evidence>
<reference evidence="1 2" key="1">
    <citation type="submission" date="2018-08" db="EMBL/GenBank/DDBJ databases">
        <title>Acidipila sp. 4G-K13, an acidobacterium isolated from forest soil.</title>
        <authorList>
            <person name="Gao Z.-H."/>
            <person name="Qiu L.-H."/>
        </authorList>
    </citation>
    <scope>NUCLEOTIDE SEQUENCE [LARGE SCALE GENOMIC DNA]</scope>
    <source>
        <strain evidence="1 2">4G-K13</strain>
    </source>
</reference>
<name>A0A372IJH0_9BACT</name>
<gene>
    <name evidence="1" type="ORF">D0Y96_18095</name>
</gene>
<dbReference type="AlphaFoldDB" id="A0A372IJH0"/>
<proteinExistence type="predicted"/>
<evidence type="ECO:0000313" key="1">
    <source>
        <dbReference type="EMBL" id="RFU15057.1"/>
    </source>
</evidence>
<keyword evidence="2" id="KW-1185">Reference proteome</keyword>
<dbReference type="EMBL" id="QVQT01000007">
    <property type="protein sequence ID" value="RFU15057.1"/>
    <property type="molecule type" value="Genomic_DNA"/>
</dbReference>
<protein>
    <submittedName>
        <fullName evidence="1">Uncharacterized protein</fullName>
    </submittedName>
</protein>
<dbReference type="Proteomes" id="UP000264702">
    <property type="component" value="Unassembled WGS sequence"/>
</dbReference>
<dbReference type="RefSeq" id="WP_117302790.1">
    <property type="nucleotide sequence ID" value="NZ_QVQT02000007.1"/>
</dbReference>
<organism evidence="1 2">
    <name type="scientific">Paracidobacterium acidisoli</name>
    <dbReference type="NCBI Taxonomy" id="2303751"/>
    <lineage>
        <taxon>Bacteria</taxon>
        <taxon>Pseudomonadati</taxon>
        <taxon>Acidobacteriota</taxon>
        <taxon>Terriglobia</taxon>
        <taxon>Terriglobales</taxon>
        <taxon>Acidobacteriaceae</taxon>
        <taxon>Paracidobacterium</taxon>
    </lineage>
</organism>